<evidence type="ECO:0000256" key="7">
    <source>
        <dbReference type="SAM" id="MobiDB-lite"/>
    </source>
</evidence>
<evidence type="ECO:0000313" key="11">
    <source>
        <dbReference type="Proteomes" id="UP000761534"/>
    </source>
</evidence>
<dbReference type="InterPro" id="IPR007185">
    <property type="entry name" value="DNA_pol_a/d/e_bsu"/>
</dbReference>
<evidence type="ECO:0000313" key="10">
    <source>
        <dbReference type="EMBL" id="KAA8912381.1"/>
    </source>
</evidence>
<keyword evidence="5 6" id="KW-0539">Nucleus</keyword>
<feature type="domain" description="DNA polymerase alpha/delta/epsilon subunit B" evidence="8">
    <location>
        <begin position="382"/>
        <end position="598"/>
    </location>
</feature>
<evidence type="ECO:0000256" key="1">
    <source>
        <dbReference type="ARBA" id="ARBA00004123"/>
    </source>
</evidence>
<dbReference type="Proteomes" id="UP000761534">
    <property type="component" value="Unassembled WGS sequence"/>
</dbReference>
<dbReference type="Pfam" id="PF22062">
    <property type="entry name" value="OB_DPOA2"/>
    <property type="match status" value="1"/>
</dbReference>
<feature type="domain" description="DNA polymerase alpha subunit B OB" evidence="9">
    <location>
        <begin position="248"/>
        <end position="354"/>
    </location>
</feature>
<evidence type="ECO:0000259" key="8">
    <source>
        <dbReference type="Pfam" id="PF04042"/>
    </source>
</evidence>
<dbReference type="AlphaFoldDB" id="A0A642V305"/>
<evidence type="ECO:0000259" key="9">
    <source>
        <dbReference type="Pfam" id="PF22062"/>
    </source>
</evidence>
<keyword evidence="4 6" id="KW-0235">DNA replication</keyword>
<evidence type="ECO:0000256" key="3">
    <source>
        <dbReference type="ARBA" id="ARBA00018596"/>
    </source>
</evidence>
<dbReference type="VEuPathDB" id="FungiDB:TRICI_003498"/>
<evidence type="ECO:0000256" key="4">
    <source>
        <dbReference type="ARBA" id="ARBA00022705"/>
    </source>
</evidence>
<sequence length="658" mass="71818">MTASELTSNVRDELVRLLGNDAADDTIASTCQSIMTTFSLSVEDLNYKWQSFSFNTGENDMRLSAENLRRLQEYIQQSLESQPKPKKIKTGHTPVSVPRSVKKGSPNDLLESMMSTPLANKASKLHPPGSVRTPSRLGSFDPAKTPGPASTNGHTNGNMLDQSVSPPVFQTPVRPTRKDSGYSSSSPTPYSKRARDGKAPASVNTGVVERCAPRDAPPDPSAVELSLGVDMKKYTFRTMYQKLSDIAETLDEQIENAISTIIDAYNLSDDQIGNPALSTQAEIVAVGRVVNEHEGEKLSMNSILLESGRRIGGGMRARLNMENVPDFSLFPGKVIAVKGSNPDGSVFIVKEVLEMPILNFTASSKSELRAVIERQDNKPLSIVVASGPYTTSDNLLFEPLADLVQHINQTNPDAVILHGPFIDMNHPMIQSGEFDVINPFSANDTPVEDATLDDVFKYTVGYHLKQLHDPNLPVIMIPSVNDVTTSHAAFPQPPFNRKSLDLPKNFKCLSNPATFSLNEIVFSATSTDTLADLMRATIQPNTTKTSNRYVVAASNIISQRSLYPLFPSDPSLSVDIPYIRLADFPHALPDVILTPCTFNGMAHLVDNVVIVSPGLLSKGKSGGTFATMTIKPPSISDDDNDPLIHKVWERARVDFNKI</sequence>
<dbReference type="GO" id="GO:0003677">
    <property type="term" value="F:DNA binding"/>
    <property type="evidence" value="ECO:0007669"/>
    <property type="project" value="InterPro"/>
</dbReference>
<dbReference type="Gene3D" id="3.60.21.60">
    <property type="match status" value="1"/>
</dbReference>
<dbReference type="PANTHER" id="PTHR23061:SF12">
    <property type="entry name" value="DNA POLYMERASE ALPHA SUBUNIT B"/>
    <property type="match status" value="1"/>
</dbReference>
<proteinExistence type="inferred from homology"/>
<gene>
    <name evidence="10" type="ORF">TRICI_003498</name>
</gene>
<organism evidence="10 11">
    <name type="scientific">Trichomonascus ciferrii</name>
    <dbReference type="NCBI Taxonomy" id="44093"/>
    <lineage>
        <taxon>Eukaryota</taxon>
        <taxon>Fungi</taxon>
        <taxon>Dikarya</taxon>
        <taxon>Ascomycota</taxon>
        <taxon>Saccharomycotina</taxon>
        <taxon>Dipodascomycetes</taxon>
        <taxon>Dipodascales</taxon>
        <taxon>Trichomonascaceae</taxon>
        <taxon>Trichomonascus</taxon>
        <taxon>Trichomonascus ciferrii complex</taxon>
    </lineage>
</organism>
<comment type="similarity">
    <text evidence="2 6">Belongs to the DNA polymerase alpha subunit B family.</text>
</comment>
<feature type="compositionally biased region" description="Low complexity" evidence="7">
    <location>
        <begin position="181"/>
        <end position="191"/>
    </location>
</feature>
<dbReference type="EMBL" id="SWFS01000256">
    <property type="protein sequence ID" value="KAA8912381.1"/>
    <property type="molecule type" value="Genomic_DNA"/>
</dbReference>
<dbReference type="GO" id="GO:0005658">
    <property type="term" value="C:alpha DNA polymerase:primase complex"/>
    <property type="evidence" value="ECO:0007669"/>
    <property type="project" value="TreeGrafter"/>
</dbReference>
<evidence type="ECO:0000256" key="2">
    <source>
        <dbReference type="ARBA" id="ARBA00007299"/>
    </source>
</evidence>
<comment type="subcellular location">
    <subcellularLocation>
        <location evidence="1 6">Nucleus</location>
    </subcellularLocation>
</comment>
<protein>
    <recommendedName>
        <fullName evidence="3 6">DNA polymerase alpha subunit B</fullName>
    </recommendedName>
</protein>
<evidence type="ECO:0000256" key="5">
    <source>
        <dbReference type="ARBA" id="ARBA00023242"/>
    </source>
</evidence>
<dbReference type="OrthoDB" id="336885at2759"/>
<dbReference type="Pfam" id="PF04042">
    <property type="entry name" value="DNA_pol_E_B"/>
    <property type="match status" value="1"/>
</dbReference>
<comment type="function">
    <text evidence="6">Accessory subunit of the DNA polymerase alpha complex (also known as the alpha DNA polymerase-primase complex) which plays an essential role in the initiation of DNA synthesis.</text>
</comment>
<accession>A0A642V305</accession>
<dbReference type="GO" id="GO:0006270">
    <property type="term" value="P:DNA replication initiation"/>
    <property type="evidence" value="ECO:0007669"/>
    <property type="project" value="TreeGrafter"/>
</dbReference>
<dbReference type="PANTHER" id="PTHR23061">
    <property type="entry name" value="DNA POLYMERASE 2 ALPHA 70 KDA SUBUNIT"/>
    <property type="match status" value="1"/>
</dbReference>
<feature type="region of interest" description="Disordered" evidence="7">
    <location>
        <begin position="78"/>
        <end position="202"/>
    </location>
</feature>
<keyword evidence="11" id="KW-1185">Reference proteome</keyword>
<evidence type="ECO:0000256" key="6">
    <source>
        <dbReference type="PIRNR" id="PIRNR018300"/>
    </source>
</evidence>
<reference evidence="10" key="1">
    <citation type="journal article" date="2019" name="G3 (Bethesda)">
        <title>Genome Assemblies of Two Rare Opportunistic Yeast Pathogens: Diutina rugosa (syn. Candida rugosa) and Trichomonascus ciferrii (syn. Candida ciferrii).</title>
        <authorList>
            <person name="Mixao V."/>
            <person name="Saus E."/>
            <person name="Hansen A.P."/>
            <person name="Lass-Florl C."/>
            <person name="Gabaldon T."/>
        </authorList>
    </citation>
    <scope>NUCLEOTIDE SEQUENCE</scope>
    <source>
        <strain evidence="10">CBS 4856</strain>
    </source>
</reference>
<name>A0A642V305_9ASCO</name>
<dbReference type="PIRSF" id="PIRSF018300">
    <property type="entry name" value="DNA_pol_alph_2"/>
    <property type="match status" value="1"/>
</dbReference>
<dbReference type="InterPro" id="IPR054300">
    <property type="entry name" value="OB_DPOA2"/>
</dbReference>
<comment type="caution">
    <text evidence="10">The sequence shown here is derived from an EMBL/GenBank/DDBJ whole genome shotgun (WGS) entry which is preliminary data.</text>
</comment>
<feature type="compositionally biased region" description="Polar residues" evidence="7">
    <location>
        <begin position="148"/>
        <end position="165"/>
    </location>
</feature>
<dbReference type="InterPro" id="IPR016722">
    <property type="entry name" value="DNA_pol_alpha_bsu"/>
</dbReference>